<dbReference type="EMBL" id="JACYCF010000003">
    <property type="protein sequence ID" value="KAF8758911.1"/>
    <property type="molecule type" value="Genomic_DNA"/>
</dbReference>
<feature type="region of interest" description="Disordered" evidence="13">
    <location>
        <begin position="221"/>
        <end position="305"/>
    </location>
</feature>
<evidence type="ECO:0000256" key="4">
    <source>
        <dbReference type="ARBA" id="ARBA00022691"/>
    </source>
</evidence>
<dbReference type="GO" id="GO:0005634">
    <property type="term" value="C:nucleus"/>
    <property type="evidence" value="ECO:0007669"/>
    <property type="project" value="TreeGrafter"/>
</dbReference>
<dbReference type="EC" id="2.1.1.216" evidence="7"/>
<keyword evidence="3 12" id="KW-0808">Transferase</keyword>
<accession>A0A8H7IGU3</accession>
<dbReference type="AlphaFoldDB" id="A0A8H7IGU3"/>
<evidence type="ECO:0000256" key="13">
    <source>
        <dbReference type="SAM" id="MobiDB-lite"/>
    </source>
</evidence>
<feature type="region of interest" description="Disordered" evidence="13">
    <location>
        <begin position="745"/>
        <end position="771"/>
    </location>
</feature>
<dbReference type="FunFam" id="3.30.56.70:FF:000001">
    <property type="entry name" value="tRNA (guanine(26)-N(2))-dimethyltransferase"/>
    <property type="match status" value="1"/>
</dbReference>
<dbReference type="GO" id="GO:0160104">
    <property type="term" value="F:tRNA (guanine(26)-N2)-dimethyltransferase activity"/>
    <property type="evidence" value="ECO:0007669"/>
    <property type="project" value="UniProtKB-EC"/>
</dbReference>
<protein>
    <recommendedName>
        <fullName evidence="7">tRNA (guanine(26)-N(2))-dimethyltransferase</fullName>
        <ecNumber evidence="7">2.1.1.216</ecNumber>
    </recommendedName>
    <alternativeName>
        <fullName evidence="10">tRNA 2,2-dimethylguanosine-26 methyltransferase</fullName>
    </alternativeName>
    <alternativeName>
        <fullName evidence="9">tRNA(guanine-26,N(2)-N(2)) methyltransferase</fullName>
    </alternativeName>
    <alternativeName>
        <fullName evidence="11">tRNA(m(2,2)G26)dimethyltransferase</fullName>
    </alternativeName>
</protein>
<gene>
    <name evidence="14" type="ORF">RHS01_03037</name>
</gene>
<comment type="caution">
    <text evidence="14">The sequence shown here is derived from an EMBL/GenBank/DDBJ whole genome shotgun (WGS) entry which is preliminary data.</text>
</comment>
<dbReference type="GO" id="GO:0002940">
    <property type="term" value="P:tRNA N2-guanine methylation"/>
    <property type="evidence" value="ECO:0007669"/>
    <property type="project" value="TreeGrafter"/>
</dbReference>
<dbReference type="InterPro" id="IPR042296">
    <property type="entry name" value="tRNA_met_Trm1_C"/>
</dbReference>
<evidence type="ECO:0000256" key="7">
    <source>
        <dbReference type="ARBA" id="ARBA00039099"/>
    </source>
</evidence>
<feature type="region of interest" description="Disordered" evidence="13">
    <location>
        <begin position="706"/>
        <end position="732"/>
    </location>
</feature>
<dbReference type="InterPro" id="IPR029063">
    <property type="entry name" value="SAM-dependent_MTases_sf"/>
</dbReference>
<evidence type="ECO:0000313" key="15">
    <source>
        <dbReference type="Proteomes" id="UP000614334"/>
    </source>
</evidence>
<dbReference type="GO" id="GO:0000049">
    <property type="term" value="F:tRNA binding"/>
    <property type="evidence" value="ECO:0007669"/>
    <property type="project" value="UniProtKB-UniRule"/>
</dbReference>
<dbReference type="PANTHER" id="PTHR10631:SF3">
    <property type="entry name" value="TRNA (GUANINE(26)-N(2))-DIMETHYLTRANSFERASE"/>
    <property type="match status" value="1"/>
</dbReference>
<evidence type="ECO:0000256" key="5">
    <source>
        <dbReference type="ARBA" id="ARBA00022694"/>
    </source>
</evidence>
<evidence type="ECO:0000256" key="12">
    <source>
        <dbReference type="PROSITE-ProRule" id="PRU00958"/>
    </source>
</evidence>
<dbReference type="Gene3D" id="3.30.56.70">
    <property type="entry name" value="N2,N2-dimethylguanosine tRNA methyltransferase, C-terminal domain"/>
    <property type="match status" value="1"/>
</dbReference>
<dbReference type="Proteomes" id="UP000614334">
    <property type="component" value="Unassembled WGS sequence"/>
</dbReference>
<dbReference type="PROSITE" id="PS51626">
    <property type="entry name" value="SAM_MT_TRM1"/>
    <property type="match status" value="1"/>
</dbReference>
<keyword evidence="1 12" id="KW-0820">tRNA-binding</keyword>
<evidence type="ECO:0000313" key="14">
    <source>
        <dbReference type="EMBL" id="KAF8758911.1"/>
    </source>
</evidence>
<comment type="similarity">
    <text evidence="12">Belongs to the class I-like SAM-binding methyltransferase superfamily. Trm1 family.</text>
</comment>
<evidence type="ECO:0000256" key="2">
    <source>
        <dbReference type="ARBA" id="ARBA00022603"/>
    </source>
</evidence>
<evidence type="ECO:0000256" key="8">
    <source>
        <dbReference type="ARBA" id="ARBA00051897"/>
    </source>
</evidence>
<evidence type="ECO:0000256" key="9">
    <source>
        <dbReference type="ARBA" id="ARBA00077143"/>
    </source>
</evidence>
<dbReference type="InterPro" id="IPR002905">
    <property type="entry name" value="Trm1"/>
</dbReference>
<evidence type="ECO:0000256" key="1">
    <source>
        <dbReference type="ARBA" id="ARBA00022555"/>
    </source>
</evidence>
<dbReference type="Gene3D" id="3.40.50.150">
    <property type="entry name" value="Vaccinia Virus protein VP39"/>
    <property type="match status" value="1"/>
</dbReference>
<sequence>MNRPQLLRDSSFNLRAPLACVVQVSNASVLPLYTRLFPESVAIGYDRPIHQDPGIISPWSSHSGSLLNQGKLASSTRRRPRVCKLISETLISPTPPLASPTTIVKLSAAGTWTQLLRATAAGTIRASFRSRAWTGRPTTALTINSSGVQTMASSADHYGREHYYYEYTDGFTIHSENTAKILLPSEATAFLNPIQEFNRDLSVACITAWSRRWDQAKRARWEQAGAKRERSKKRKKNAGEVEKKDGAKDEQGMDVDPAPKHPEAKSEEEQELAVDPVRPTAGPTDEKLEPEPEPELETTNGNSEEKRKRLYVAPKFVILEALSATGLRAIRYAHEIPLVKYVIANDILPAATEAMRRNVELNGLGPASASEESGPVKTGKKADLGKVRVSEMDAIEGGAGGERGKKKLAKRAINSALLYNHRADHSRVEVVDLDPYGTAAPFIDGAVQAVADGGLLCVTCTDMAVLASNNYPEKCYANYGGVPALRLVLHTLATSAARYGRYITPLISLSIDFYVRVFVQVRSAPIEVKKAFSQSATYYVCSGCQSPHEQTLGRIVEKPGTNNLTYKAQSGPPIGPECDECGFKFHVAGPMWSGPIHDKTFVNEVLKHIEENPGKYGTEQRMKGMLTVASEELDVPFYFTPSRLSGFFHCNSPPLEHVASALLHKGYEISRSHACAGSLKTTATRAQVYDIIRSWVKLNPVKMENVKDGSPTKKLLSKEPTEEANFSRHPQAISRASQIKLVRYQQNPAPNWGPGSRPNASKRKREDGAEA</sequence>
<keyword evidence="6 12" id="KW-0694">RNA-binding</keyword>
<keyword evidence="4 12" id="KW-0949">S-adenosyl-L-methionine</keyword>
<proteinExistence type="inferred from homology"/>
<dbReference type="PANTHER" id="PTHR10631">
    <property type="entry name" value="N 2 ,N 2 -DIMETHYLGUANOSINE TRNA METHYLTRANSFERASE"/>
    <property type="match status" value="1"/>
</dbReference>
<name>A0A8H7IGU3_9AGAM</name>
<keyword evidence="2 12" id="KW-0489">Methyltransferase</keyword>
<evidence type="ECO:0000256" key="11">
    <source>
        <dbReference type="ARBA" id="ARBA00083299"/>
    </source>
</evidence>
<keyword evidence="5 12" id="KW-0819">tRNA processing</keyword>
<reference evidence="14" key="1">
    <citation type="submission" date="2020-09" db="EMBL/GenBank/DDBJ databases">
        <title>Comparative genome analyses of four rice-infecting Rhizoctonia solani isolates reveal extensive enrichment of homogalacturonan modification genes.</title>
        <authorList>
            <person name="Lee D.-Y."/>
            <person name="Jeon J."/>
            <person name="Kim K.-T."/>
            <person name="Cheong K."/>
            <person name="Song H."/>
            <person name="Choi G."/>
            <person name="Ko J."/>
            <person name="Opiyo S.O."/>
            <person name="Zuo S."/>
            <person name="Madhav S."/>
            <person name="Lee Y.-H."/>
            <person name="Wang G.-L."/>
        </authorList>
    </citation>
    <scope>NUCLEOTIDE SEQUENCE</scope>
    <source>
        <strain evidence="14">AG1-IA B2</strain>
    </source>
</reference>
<evidence type="ECO:0000256" key="6">
    <source>
        <dbReference type="ARBA" id="ARBA00022884"/>
    </source>
</evidence>
<evidence type="ECO:0000256" key="10">
    <source>
        <dbReference type="ARBA" id="ARBA00082896"/>
    </source>
</evidence>
<feature type="compositionally biased region" description="Basic and acidic residues" evidence="13">
    <location>
        <begin position="706"/>
        <end position="721"/>
    </location>
</feature>
<organism evidence="14 15">
    <name type="scientific">Rhizoctonia solani</name>
    <dbReference type="NCBI Taxonomy" id="456999"/>
    <lineage>
        <taxon>Eukaryota</taxon>
        <taxon>Fungi</taxon>
        <taxon>Dikarya</taxon>
        <taxon>Basidiomycota</taxon>
        <taxon>Agaricomycotina</taxon>
        <taxon>Agaricomycetes</taxon>
        <taxon>Cantharellales</taxon>
        <taxon>Ceratobasidiaceae</taxon>
        <taxon>Rhizoctonia</taxon>
    </lineage>
</organism>
<comment type="catalytic activity">
    <reaction evidence="8">
        <text>guanosine(26) in tRNA + 2 S-adenosyl-L-methionine = N(2)-dimethylguanosine(26) in tRNA + 2 S-adenosyl-L-homocysteine + 2 H(+)</text>
        <dbReference type="Rhea" id="RHEA:43140"/>
        <dbReference type="Rhea" id="RHEA-COMP:10359"/>
        <dbReference type="Rhea" id="RHEA-COMP:10360"/>
        <dbReference type="ChEBI" id="CHEBI:15378"/>
        <dbReference type="ChEBI" id="CHEBI:57856"/>
        <dbReference type="ChEBI" id="CHEBI:59789"/>
        <dbReference type="ChEBI" id="CHEBI:74269"/>
        <dbReference type="ChEBI" id="CHEBI:74513"/>
        <dbReference type="EC" id="2.1.1.216"/>
    </reaction>
</comment>
<feature type="compositionally biased region" description="Basic and acidic residues" evidence="13">
    <location>
        <begin position="237"/>
        <end position="267"/>
    </location>
</feature>
<evidence type="ECO:0000256" key="3">
    <source>
        <dbReference type="ARBA" id="ARBA00022679"/>
    </source>
</evidence>
<dbReference type="Pfam" id="PF02005">
    <property type="entry name" value="TRM"/>
    <property type="match status" value="2"/>
</dbReference>
<dbReference type="SUPFAM" id="SSF53335">
    <property type="entry name" value="S-adenosyl-L-methionine-dependent methyltransferases"/>
    <property type="match status" value="1"/>
</dbReference>